<dbReference type="InterPro" id="IPR004805">
    <property type="entry name" value="DnaE2/DnaE/PolC"/>
</dbReference>
<feature type="domain" description="OB" evidence="1">
    <location>
        <begin position="199"/>
        <end position="274"/>
    </location>
</feature>
<accession>A0A6J7USB5</accession>
<dbReference type="GO" id="GO:0006260">
    <property type="term" value="P:DNA replication"/>
    <property type="evidence" value="ECO:0007669"/>
    <property type="project" value="InterPro"/>
</dbReference>
<organism evidence="3">
    <name type="scientific">freshwater metagenome</name>
    <dbReference type="NCBI Taxonomy" id="449393"/>
    <lineage>
        <taxon>unclassified sequences</taxon>
        <taxon>metagenomes</taxon>
        <taxon>ecological metagenomes</taxon>
    </lineage>
</organism>
<dbReference type="EMBL" id="CAFBQW010000243">
    <property type="protein sequence ID" value="CAB5068900.1"/>
    <property type="molecule type" value="Genomic_DNA"/>
</dbReference>
<protein>
    <submittedName>
        <fullName evidence="3">Unannotated protein</fullName>
    </submittedName>
</protein>
<feature type="domain" description="DNA polymerase helix-hairpin-helix motif" evidence="2">
    <location>
        <begin position="2"/>
        <end position="98"/>
    </location>
</feature>
<evidence type="ECO:0000313" key="3">
    <source>
        <dbReference type="EMBL" id="CAB5068900.1"/>
    </source>
</evidence>
<sequence length="354" mass="39239">MGIEVVVPDVNGSTTDFTPVIGEAEDGTEERRILFGLSAVRNVGAGLVAHIVTEREDQGAFIDFYDFSQRVNTQVLNKKTIEALIKAGSFDSMGHSRQGLLMVYEQIIDQTVARRKEHEMGVMSLFAEAETASPAFDERVVIPTSDFDKKQRLVFEKEMLGMYVSDHPLLGAETALRKKTDCTLPELFEADVEDGARRTVGGVISGLQRKWTKKGDLMAVFTLEDLQGVVEVMVFPRTMTEIGHLLAEDAVVLIGGRVDKRDDTPKLIATDIEIFDAMPETDPPLRLHLSPTRLNDTTVKRLKELFLDFPGTSQVLLLLDETHVLQLPEQYMVSTQSGLVGELRALLGHEAVVV</sequence>
<gene>
    <name evidence="3" type="ORF">UFOPK4354_01704</name>
</gene>
<dbReference type="CDD" id="cd04485">
    <property type="entry name" value="DnaE_OBF"/>
    <property type="match status" value="1"/>
</dbReference>
<dbReference type="Gene3D" id="1.10.150.870">
    <property type="match status" value="1"/>
</dbReference>
<dbReference type="GO" id="GO:0008408">
    <property type="term" value="F:3'-5' exonuclease activity"/>
    <property type="evidence" value="ECO:0007669"/>
    <property type="project" value="InterPro"/>
</dbReference>
<name>A0A6J7USB5_9ZZZZ</name>
<evidence type="ECO:0000259" key="1">
    <source>
        <dbReference type="Pfam" id="PF01336"/>
    </source>
</evidence>
<proteinExistence type="predicted"/>
<dbReference type="InterPro" id="IPR004365">
    <property type="entry name" value="NA-bd_OB_tRNA"/>
</dbReference>
<reference evidence="3" key="1">
    <citation type="submission" date="2020-05" db="EMBL/GenBank/DDBJ databases">
        <authorList>
            <person name="Chiriac C."/>
            <person name="Salcher M."/>
            <person name="Ghai R."/>
            <person name="Kavagutti S V."/>
        </authorList>
    </citation>
    <scope>NUCLEOTIDE SEQUENCE</scope>
</reference>
<dbReference type="PANTHER" id="PTHR32294">
    <property type="entry name" value="DNA POLYMERASE III SUBUNIT ALPHA"/>
    <property type="match status" value="1"/>
</dbReference>
<dbReference type="InterPro" id="IPR029460">
    <property type="entry name" value="DNAPol_HHH"/>
</dbReference>
<dbReference type="Pfam" id="PF14579">
    <property type="entry name" value="HHH_6"/>
    <property type="match status" value="1"/>
</dbReference>
<dbReference type="AlphaFoldDB" id="A0A6J7USB5"/>
<evidence type="ECO:0000259" key="2">
    <source>
        <dbReference type="Pfam" id="PF14579"/>
    </source>
</evidence>
<dbReference type="Pfam" id="PF01336">
    <property type="entry name" value="tRNA_anti-codon"/>
    <property type="match status" value="1"/>
</dbReference>
<dbReference type="GO" id="GO:0003676">
    <property type="term" value="F:nucleic acid binding"/>
    <property type="evidence" value="ECO:0007669"/>
    <property type="project" value="InterPro"/>
</dbReference>
<dbReference type="PANTHER" id="PTHR32294:SF0">
    <property type="entry name" value="DNA POLYMERASE III SUBUNIT ALPHA"/>
    <property type="match status" value="1"/>
</dbReference>